<feature type="non-terminal residue" evidence="2">
    <location>
        <position position="1"/>
    </location>
</feature>
<feature type="region of interest" description="Disordered" evidence="1">
    <location>
        <begin position="1"/>
        <end position="32"/>
    </location>
</feature>
<protein>
    <submittedName>
        <fullName evidence="2">45418_t:CDS:1</fullName>
    </submittedName>
</protein>
<gene>
    <name evidence="2" type="ORF">GMARGA_LOCUS28623</name>
</gene>
<name>A0ABN7WAG0_GIGMA</name>
<evidence type="ECO:0000256" key="1">
    <source>
        <dbReference type="SAM" id="MobiDB-lite"/>
    </source>
</evidence>
<dbReference type="EMBL" id="CAJVQB010036915">
    <property type="protein sequence ID" value="CAG8824618.1"/>
    <property type="molecule type" value="Genomic_DNA"/>
</dbReference>
<sequence>KGEHINCHTKRSVKYQSDSSKLGTDTRSDYDDNIHWEYYD</sequence>
<reference evidence="2 3" key="1">
    <citation type="submission" date="2021-06" db="EMBL/GenBank/DDBJ databases">
        <authorList>
            <person name="Kallberg Y."/>
            <person name="Tangrot J."/>
            <person name="Rosling A."/>
        </authorList>
    </citation>
    <scope>NUCLEOTIDE SEQUENCE [LARGE SCALE GENOMIC DNA]</scope>
    <source>
        <strain evidence="2 3">120-4 pot B 10/14</strain>
    </source>
</reference>
<proteinExistence type="predicted"/>
<evidence type="ECO:0000313" key="2">
    <source>
        <dbReference type="EMBL" id="CAG8824618.1"/>
    </source>
</evidence>
<organism evidence="2 3">
    <name type="scientific">Gigaspora margarita</name>
    <dbReference type="NCBI Taxonomy" id="4874"/>
    <lineage>
        <taxon>Eukaryota</taxon>
        <taxon>Fungi</taxon>
        <taxon>Fungi incertae sedis</taxon>
        <taxon>Mucoromycota</taxon>
        <taxon>Glomeromycotina</taxon>
        <taxon>Glomeromycetes</taxon>
        <taxon>Diversisporales</taxon>
        <taxon>Gigasporaceae</taxon>
        <taxon>Gigaspora</taxon>
    </lineage>
</organism>
<feature type="compositionally biased region" description="Polar residues" evidence="1">
    <location>
        <begin position="14"/>
        <end position="23"/>
    </location>
</feature>
<keyword evidence="3" id="KW-1185">Reference proteome</keyword>
<evidence type="ECO:0000313" key="3">
    <source>
        <dbReference type="Proteomes" id="UP000789901"/>
    </source>
</evidence>
<dbReference type="Proteomes" id="UP000789901">
    <property type="component" value="Unassembled WGS sequence"/>
</dbReference>
<comment type="caution">
    <text evidence="2">The sequence shown here is derived from an EMBL/GenBank/DDBJ whole genome shotgun (WGS) entry which is preliminary data.</text>
</comment>
<accession>A0ABN7WAG0</accession>